<organism evidence="10 13">
    <name type="scientific">Streptomyces radicis</name>
    <dbReference type="NCBI Taxonomy" id="1750517"/>
    <lineage>
        <taxon>Bacteria</taxon>
        <taxon>Bacillati</taxon>
        <taxon>Actinomycetota</taxon>
        <taxon>Actinomycetes</taxon>
        <taxon>Kitasatosporales</taxon>
        <taxon>Streptomycetaceae</taxon>
        <taxon>Streptomyces</taxon>
    </lineage>
</organism>
<dbReference type="InterPro" id="IPR000515">
    <property type="entry name" value="MetI-like"/>
</dbReference>
<evidence type="ECO:0000256" key="4">
    <source>
        <dbReference type="ARBA" id="ARBA00022692"/>
    </source>
</evidence>
<evidence type="ECO:0000259" key="9">
    <source>
        <dbReference type="PROSITE" id="PS50928"/>
    </source>
</evidence>
<dbReference type="PANTHER" id="PTHR43744:SF6">
    <property type="entry name" value="ABC TRANSPORTER PERMEASE PROTEIN YESQ-RELATED"/>
    <property type="match status" value="1"/>
</dbReference>
<name>A0A3A9WE92_9ACTN</name>
<protein>
    <submittedName>
        <fullName evidence="10">Carbohydrate ABC transporter permease</fullName>
    </submittedName>
</protein>
<evidence type="ECO:0000256" key="1">
    <source>
        <dbReference type="ARBA" id="ARBA00004651"/>
    </source>
</evidence>
<dbReference type="RefSeq" id="WP_120696222.1">
    <property type="nucleotide sequence ID" value="NZ_RBDX01000004.1"/>
</dbReference>
<feature type="transmembrane region" description="Helical" evidence="7">
    <location>
        <begin position="123"/>
        <end position="144"/>
    </location>
</feature>
<evidence type="ECO:0000313" key="10">
    <source>
        <dbReference type="EMBL" id="RKN10952.1"/>
    </source>
</evidence>
<keyword evidence="4 7" id="KW-0812">Transmembrane</keyword>
<feature type="transmembrane region" description="Helical" evidence="7">
    <location>
        <begin position="156"/>
        <end position="179"/>
    </location>
</feature>
<dbReference type="Pfam" id="PF00528">
    <property type="entry name" value="BPD_transp_1"/>
    <property type="match status" value="1"/>
</dbReference>
<dbReference type="PROSITE" id="PS50928">
    <property type="entry name" value="ABC_TM1"/>
    <property type="match status" value="1"/>
</dbReference>
<evidence type="ECO:0000313" key="11">
    <source>
        <dbReference type="EMBL" id="RKN25215.1"/>
    </source>
</evidence>
<sequence length="295" mass="32746">MTTHTFTARRGRKAGPPRATNPRQFLRHLTLIALGVVMFYPLAWMLGASLRDDGAIADPGVWPGDGFTVDGYVEGWRGVSGVAFGRFMLNSFLVAALCVVANLIACSLAAYAFARVDFRLRRLWFALMIGTLMLPHHVILIPQYMMFRELGWIDTYLPFVVPKLLATDAFFVFLLVQFFRAIPRELDDAARLDGCGHLGIFFRVILPLAKPALATTAIFTFIYSWNDFFTPLIYLTDPDLYTVPLALRSFIDTTSSSAFGALFAMSVVSLLPVLGVFIAFQRLLVEGIATTGLRG</sequence>
<dbReference type="EMBL" id="RBDY01000004">
    <property type="protein sequence ID" value="RKN25215.1"/>
    <property type="molecule type" value="Genomic_DNA"/>
</dbReference>
<dbReference type="InterPro" id="IPR035906">
    <property type="entry name" value="MetI-like_sf"/>
</dbReference>
<dbReference type="CDD" id="cd06261">
    <property type="entry name" value="TM_PBP2"/>
    <property type="match status" value="1"/>
</dbReference>
<evidence type="ECO:0000256" key="7">
    <source>
        <dbReference type="RuleBase" id="RU363032"/>
    </source>
</evidence>
<feature type="transmembrane region" description="Helical" evidence="7">
    <location>
        <begin position="25"/>
        <end position="43"/>
    </location>
</feature>
<accession>A0A3A9WE92</accession>
<evidence type="ECO:0000313" key="13">
    <source>
        <dbReference type="Proteomes" id="UP000275024"/>
    </source>
</evidence>
<dbReference type="Gene3D" id="1.10.3720.10">
    <property type="entry name" value="MetI-like"/>
    <property type="match status" value="1"/>
</dbReference>
<comment type="caution">
    <text evidence="10">The sequence shown here is derived from an EMBL/GenBank/DDBJ whole genome shotgun (WGS) entry which is preliminary data.</text>
</comment>
<feature type="transmembrane region" description="Helical" evidence="7">
    <location>
        <begin position="258"/>
        <end position="280"/>
    </location>
</feature>
<dbReference type="GO" id="GO:0055085">
    <property type="term" value="P:transmembrane transport"/>
    <property type="evidence" value="ECO:0007669"/>
    <property type="project" value="InterPro"/>
</dbReference>
<feature type="domain" description="ABC transmembrane type-1" evidence="9">
    <location>
        <begin position="88"/>
        <end position="280"/>
    </location>
</feature>
<dbReference type="GO" id="GO:0005886">
    <property type="term" value="C:plasma membrane"/>
    <property type="evidence" value="ECO:0007669"/>
    <property type="project" value="UniProtKB-SubCell"/>
</dbReference>
<feature type="transmembrane region" description="Helical" evidence="7">
    <location>
        <begin position="87"/>
        <end position="111"/>
    </location>
</feature>
<dbReference type="SUPFAM" id="SSF161098">
    <property type="entry name" value="MetI-like"/>
    <property type="match status" value="1"/>
</dbReference>
<dbReference type="Proteomes" id="UP000268652">
    <property type="component" value="Unassembled WGS sequence"/>
</dbReference>
<keyword evidence="12" id="KW-1185">Reference proteome</keyword>
<dbReference type="OrthoDB" id="2063054at2"/>
<comment type="similarity">
    <text evidence="7">Belongs to the binding-protein-dependent transport system permease family.</text>
</comment>
<evidence type="ECO:0000313" key="12">
    <source>
        <dbReference type="Proteomes" id="UP000268652"/>
    </source>
</evidence>
<dbReference type="AlphaFoldDB" id="A0A3A9WE92"/>
<gene>
    <name evidence="11" type="ORF">D7318_08245</name>
    <name evidence="10" type="ORF">D7319_07390</name>
</gene>
<reference evidence="12 13" key="1">
    <citation type="submission" date="2018-09" db="EMBL/GenBank/DDBJ databases">
        <title>Streptomyces sp. nov. DS1-2, an endophytic actinomycete isolated from roots of Dendrobium scabrilingue.</title>
        <authorList>
            <person name="Kuncharoen N."/>
            <person name="Kudo T."/>
            <person name="Ohkuma M."/>
            <person name="Yuki M."/>
            <person name="Tanasupawat S."/>
        </authorList>
    </citation>
    <scope>NUCLEOTIDE SEQUENCE [LARGE SCALE GENOMIC DNA]</scope>
    <source>
        <strain evidence="10 13">AZ1-7</strain>
        <strain evidence="11 12">DS1-2</strain>
    </source>
</reference>
<dbReference type="Proteomes" id="UP000275024">
    <property type="component" value="Unassembled WGS sequence"/>
</dbReference>
<evidence type="ECO:0000256" key="8">
    <source>
        <dbReference type="SAM" id="MobiDB-lite"/>
    </source>
</evidence>
<evidence type="ECO:0000256" key="3">
    <source>
        <dbReference type="ARBA" id="ARBA00022475"/>
    </source>
</evidence>
<evidence type="ECO:0000256" key="2">
    <source>
        <dbReference type="ARBA" id="ARBA00022448"/>
    </source>
</evidence>
<keyword evidence="6 7" id="KW-0472">Membrane</keyword>
<evidence type="ECO:0000256" key="6">
    <source>
        <dbReference type="ARBA" id="ARBA00023136"/>
    </source>
</evidence>
<comment type="subcellular location">
    <subcellularLocation>
        <location evidence="1 7">Cell membrane</location>
        <topology evidence="1 7">Multi-pass membrane protein</topology>
    </subcellularLocation>
</comment>
<dbReference type="PANTHER" id="PTHR43744">
    <property type="entry name" value="ABC TRANSPORTER PERMEASE PROTEIN MG189-RELATED-RELATED"/>
    <property type="match status" value="1"/>
</dbReference>
<dbReference type="EMBL" id="RBDX01000004">
    <property type="protein sequence ID" value="RKN10952.1"/>
    <property type="molecule type" value="Genomic_DNA"/>
</dbReference>
<keyword evidence="3" id="KW-1003">Cell membrane</keyword>
<keyword evidence="2 7" id="KW-0813">Transport</keyword>
<feature type="region of interest" description="Disordered" evidence="8">
    <location>
        <begin position="1"/>
        <end position="21"/>
    </location>
</feature>
<feature type="transmembrane region" description="Helical" evidence="7">
    <location>
        <begin position="200"/>
        <end position="225"/>
    </location>
</feature>
<evidence type="ECO:0000256" key="5">
    <source>
        <dbReference type="ARBA" id="ARBA00022989"/>
    </source>
</evidence>
<proteinExistence type="inferred from homology"/>
<keyword evidence="5 7" id="KW-1133">Transmembrane helix</keyword>